<keyword evidence="8" id="KW-1185">Reference proteome</keyword>
<evidence type="ECO:0008006" key="9">
    <source>
        <dbReference type="Google" id="ProtNLM"/>
    </source>
</evidence>
<feature type="transmembrane region" description="Helical" evidence="6">
    <location>
        <begin position="76"/>
        <end position="97"/>
    </location>
</feature>
<evidence type="ECO:0000313" key="7">
    <source>
        <dbReference type="EMBL" id="AKD05244.1"/>
    </source>
</evidence>
<name>A0A0E3ZIT3_9BACT</name>
<organism evidence="7 8">
    <name type="scientific">Pontibacter korlensis</name>
    <dbReference type="NCBI Taxonomy" id="400092"/>
    <lineage>
        <taxon>Bacteria</taxon>
        <taxon>Pseudomonadati</taxon>
        <taxon>Bacteroidota</taxon>
        <taxon>Cytophagia</taxon>
        <taxon>Cytophagales</taxon>
        <taxon>Hymenobacteraceae</taxon>
        <taxon>Pontibacter</taxon>
    </lineage>
</organism>
<feature type="transmembrane region" description="Helical" evidence="6">
    <location>
        <begin position="185"/>
        <end position="208"/>
    </location>
</feature>
<dbReference type="RefSeq" id="WP_046313543.1">
    <property type="nucleotide sequence ID" value="NZ_CBCSCY010000022.1"/>
</dbReference>
<evidence type="ECO:0000256" key="4">
    <source>
        <dbReference type="ARBA" id="ARBA00022989"/>
    </source>
</evidence>
<dbReference type="OrthoDB" id="5024156at2"/>
<dbReference type="PATRIC" id="fig|400092.3.peg.4832"/>
<dbReference type="Pfam" id="PF09678">
    <property type="entry name" value="Caa3_CtaG"/>
    <property type="match status" value="1"/>
</dbReference>
<feature type="transmembrane region" description="Helical" evidence="6">
    <location>
        <begin position="228"/>
        <end position="249"/>
    </location>
</feature>
<gene>
    <name evidence="7" type="ORF">PKOR_21990</name>
</gene>
<feature type="transmembrane region" description="Helical" evidence="6">
    <location>
        <begin position="118"/>
        <end position="141"/>
    </location>
</feature>
<feature type="transmembrane region" description="Helical" evidence="6">
    <location>
        <begin position="12"/>
        <end position="33"/>
    </location>
</feature>
<sequence>MQHHETSTSIASYVPLLLIAAMLFIYLLGVISLQGHGKSWSYWRTLSFASGIGLLTIAMLPQMMQFAHHDIRGHMVQHLLIGMFAPIGLVFGMPVTLALKTLPKYTSRGITTVLGSNLFHVVGHPVTAFLLNIGGMFVLYLTPVYNTTLTSPSLHFLLHFHFLAAGYLFTWSIAGPDPAPRRPGFTLRVTVIFISIAAHAYLSKLMYARLLPVNSPHSAEQIQSAAQIMYYGGDLSELLLVIALFSAWYQKQSHPRYKANPLFN</sequence>
<dbReference type="GO" id="GO:0005886">
    <property type="term" value="C:plasma membrane"/>
    <property type="evidence" value="ECO:0007669"/>
    <property type="project" value="UniProtKB-SubCell"/>
</dbReference>
<protein>
    <recommendedName>
        <fullName evidence="9">Cytochrome C oxidase assembly protein</fullName>
    </recommendedName>
</protein>
<proteinExistence type="predicted"/>
<evidence type="ECO:0000313" key="8">
    <source>
        <dbReference type="Proteomes" id="UP000033109"/>
    </source>
</evidence>
<feature type="transmembrane region" description="Helical" evidence="6">
    <location>
        <begin position="45"/>
        <end position="64"/>
    </location>
</feature>
<evidence type="ECO:0000256" key="5">
    <source>
        <dbReference type="ARBA" id="ARBA00023136"/>
    </source>
</evidence>
<keyword evidence="5 6" id="KW-0472">Membrane</keyword>
<reference evidence="7 8" key="1">
    <citation type="journal article" date="2015" name="Sci. Rep.">
        <title>Unraveling adaptation of Pontibacter korlensis to radiation and infertility in desert through complete genome and comparative transcriptomic analysis.</title>
        <authorList>
            <person name="Dai J."/>
            <person name="Dai W."/>
            <person name="Qiu C."/>
            <person name="Yang Z."/>
            <person name="Zhang Y."/>
            <person name="Zhou M."/>
            <person name="Zhang L."/>
            <person name="Fang C."/>
            <person name="Gao Q."/>
            <person name="Yang Q."/>
            <person name="Li X."/>
            <person name="Wang Z."/>
            <person name="Wang Z."/>
            <person name="Jia Z."/>
            <person name="Chen X."/>
        </authorList>
    </citation>
    <scope>NUCLEOTIDE SEQUENCE [LARGE SCALE GENOMIC DNA]</scope>
    <source>
        <strain evidence="7 8">X14-1T</strain>
    </source>
</reference>
<dbReference type="STRING" id="400092.PKOR_21990"/>
<comment type="subcellular location">
    <subcellularLocation>
        <location evidence="1">Cell membrane</location>
        <topology evidence="1">Multi-pass membrane protein</topology>
    </subcellularLocation>
</comment>
<accession>A0A0E3ZIT3</accession>
<dbReference type="EMBL" id="CP009621">
    <property type="protein sequence ID" value="AKD05244.1"/>
    <property type="molecule type" value="Genomic_DNA"/>
</dbReference>
<keyword evidence="3 6" id="KW-0812">Transmembrane</keyword>
<keyword evidence="2" id="KW-1003">Cell membrane</keyword>
<dbReference type="InterPro" id="IPR019108">
    <property type="entry name" value="Caa3_assmbl_CtaG-rel"/>
</dbReference>
<feature type="transmembrane region" description="Helical" evidence="6">
    <location>
        <begin position="153"/>
        <end position="173"/>
    </location>
</feature>
<dbReference type="HOGENOM" id="CLU_054944_2_0_10"/>
<dbReference type="Proteomes" id="UP000033109">
    <property type="component" value="Chromosome"/>
</dbReference>
<evidence type="ECO:0000256" key="6">
    <source>
        <dbReference type="SAM" id="Phobius"/>
    </source>
</evidence>
<evidence type="ECO:0000256" key="2">
    <source>
        <dbReference type="ARBA" id="ARBA00022475"/>
    </source>
</evidence>
<evidence type="ECO:0000256" key="1">
    <source>
        <dbReference type="ARBA" id="ARBA00004651"/>
    </source>
</evidence>
<dbReference type="KEGG" id="pko:PKOR_21990"/>
<dbReference type="AlphaFoldDB" id="A0A0E3ZIT3"/>
<evidence type="ECO:0000256" key="3">
    <source>
        <dbReference type="ARBA" id="ARBA00022692"/>
    </source>
</evidence>
<keyword evidence="4 6" id="KW-1133">Transmembrane helix</keyword>